<reference evidence="1" key="1">
    <citation type="submission" date="2023-01" db="EMBL/GenBank/DDBJ databases">
        <title>Complete genome sequence of Planctobacterium marinum strain Dej080120_11.</title>
        <authorList>
            <person name="Ueki S."/>
            <person name="Maruyama F."/>
        </authorList>
    </citation>
    <scope>NUCLEOTIDE SEQUENCE</scope>
    <source>
        <strain evidence="1">Dej080120_11</strain>
    </source>
</reference>
<proteinExistence type="predicted"/>
<organism evidence="1 2">
    <name type="scientific">Planctobacterium marinum</name>
    <dbReference type="NCBI Taxonomy" id="1631968"/>
    <lineage>
        <taxon>Bacteria</taxon>
        <taxon>Pseudomonadati</taxon>
        <taxon>Pseudomonadota</taxon>
        <taxon>Gammaproteobacteria</taxon>
        <taxon>Alteromonadales</taxon>
        <taxon>Alteromonadaceae</taxon>
        <taxon>Planctobacterium</taxon>
    </lineage>
</organism>
<keyword evidence="2" id="KW-1185">Reference proteome</keyword>
<dbReference type="Proteomes" id="UP001333710">
    <property type="component" value="Chromosome"/>
</dbReference>
<accession>A0AA48HMM5</accession>
<dbReference type="AlphaFoldDB" id="A0AA48HMM5"/>
<dbReference type="KEGG" id="pmaw:MACH26_07830"/>
<sequence>MSSIAQTPDKHQFKNKYGSVSLERNGRIIVASFVGAINAGVLKYFSEHLELLLGELKGRPWCYLNNSPEAMVGTEEAEAVLIESGRLGHKWGCVQAAYVLTSPVAIAQTKRIRENIGIEQPLSDVLFSNEDDAFQYLTAFLDQLPESS</sequence>
<dbReference type="RefSeq" id="WP_338291231.1">
    <property type="nucleotide sequence ID" value="NZ_AP027272.1"/>
</dbReference>
<evidence type="ECO:0000313" key="2">
    <source>
        <dbReference type="Proteomes" id="UP001333710"/>
    </source>
</evidence>
<protein>
    <submittedName>
        <fullName evidence="1">Uncharacterized protein</fullName>
    </submittedName>
</protein>
<evidence type="ECO:0000313" key="1">
    <source>
        <dbReference type="EMBL" id="BDX05262.1"/>
    </source>
</evidence>
<name>A0AA48HMM5_9ALTE</name>
<gene>
    <name evidence="1" type="ORF">MACH26_07830</name>
</gene>
<dbReference type="EMBL" id="AP027272">
    <property type="protein sequence ID" value="BDX05262.1"/>
    <property type="molecule type" value="Genomic_DNA"/>
</dbReference>